<dbReference type="FunFam" id="2.10.110.10:FF:000043">
    <property type="entry name" value="protein-methionine sulfoxide oxidase MICAL3 isoform X2"/>
    <property type="match status" value="1"/>
</dbReference>
<dbReference type="GO" id="GO:0005634">
    <property type="term" value="C:nucleus"/>
    <property type="evidence" value="ECO:0007669"/>
    <property type="project" value="UniProtKB-SubCell"/>
</dbReference>
<comment type="catalytic activity">
    <reaction evidence="17">
        <text>L-methionyl-[F-actin] + NADPH + O2 + H(+) = L-methionyl-(R)-S-oxide-[F-actin] + NADP(+) + H2O</text>
        <dbReference type="Rhea" id="RHEA:51308"/>
        <dbReference type="Rhea" id="RHEA-COMP:12953"/>
        <dbReference type="Rhea" id="RHEA-COMP:12956"/>
        <dbReference type="ChEBI" id="CHEBI:15377"/>
        <dbReference type="ChEBI" id="CHEBI:15378"/>
        <dbReference type="ChEBI" id="CHEBI:15379"/>
        <dbReference type="ChEBI" id="CHEBI:16044"/>
        <dbReference type="ChEBI" id="CHEBI:45764"/>
        <dbReference type="ChEBI" id="CHEBI:57783"/>
        <dbReference type="ChEBI" id="CHEBI:58349"/>
        <dbReference type="EC" id="1.14.13.225"/>
    </reaction>
</comment>
<keyword evidence="14 18" id="KW-0440">LIM domain</keyword>
<dbReference type="SMART" id="SM01203">
    <property type="entry name" value="DUF3585"/>
    <property type="match status" value="1"/>
</dbReference>
<dbReference type="GO" id="GO:0005737">
    <property type="term" value="C:cytoplasm"/>
    <property type="evidence" value="ECO:0007669"/>
    <property type="project" value="UniProtKB-SubCell"/>
</dbReference>
<feature type="compositionally biased region" description="Low complexity" evidence="19">
    <location>
        <begin position="1022"/>
        <end position="1035"/>
    </location>
</feature>
<evidence type="ECO:0000256" key="12">
    <source>
        <dbReference type="ARBA" id="ARBA00023002"/>
    </source>
</evidence>
<dbReference type="FunFam" id="1.10.418.10:FF:000026">
    <property type="entry name" value="protein-methionine sulfoxide oxidase MICAL3 isoform X1"/>
    <property type="match status" value="1"/>
</dbReference>
<dbReference type="InterPro" id="IPR050540">
    <property type="entry name" value="F-actin_Monoox_Mical"/>
</dbReference>
<dbReference type="STRING" id="391180.A0A2Y9KXA4"/>
<dbReference type="GeneID" id="111159507"/>
<evidence type="ECO:0000313" key="23">
    <source>
        <dbReference type="Proteomes" id="UP000248482"/>
    </source>
</evidence>
<dbReference type="GO" id="GO:0030042">
    <property type="term" value="P:actin filament depolymerization"/>
    <property type="evidence" value="ECO:0007669"/>
    <property type="project" value="UniProtKB-ARBA"/>
</dbReference>
<evidence type="ECO:0000256" key="3">
    <source>
        <dbReference type="ARBA" id="ARBA00004496"/>
    </source>
</evidence>
<evidence type="ECO:0000256" key="18">
    <source>
        <dbReference type="PROSITE-ProRule" id="PRU00125"/>
    </source>
</evidence>
<accession>A0A2Y9KXA4</accession>
<comment type="subcellular location">
    <subcellularLocation>
        <location evidence="3">Cytoplasm</location>
    </subcellularLocation>
    <subcellularLocation>
        <location evidence="2">Nucleus</location>
    </subcellularLocation>
</comment>
<organism evidence="23 24">
    <name type="scientific">Enhydra lutris kenyoni</name>
    <name type="common">northern sea otter</name>
    <dbReference type="NCBI Taxonomy" id="391180"/>
    <lineage>
        <taxon>Eukaryota</taxon>
        <taxon>Metazoa</taxon>
        <taxon>Chordata</taxon>
        <taxon>Craniata</taxon>
        <taxon>Vertebrata</taxon>
        <taxon>Euteleostomi</taxon>
        <taxon>Mammalia</taxon>
        <taxon>Eutheria</taxon>
        <taxon>Laurasiatheria</taxon>
        <taxon>Carnivora</taxon>
        <taxon>Caniformia</taxon>
        <taxon>Musteloidea</taxon>
        <taxon>Mustelidae</taxon>
        <taxon>Lutrinae</taxon>
        <taxon>Enhydra</taxon>
    </lineage>
</organism>
<evidence type="ECO:0000256" key="15">
    <source>
        <dbReference type="ARBA" id="ARBA00023203"/>
    </source>
</evidence>
<dbReference type="Pfam" id="PF00307">
    <property type="entry name" value="CH"/>
    <property type="match status" value="1"/>
</dbReference>
<gene>
    <name evidence="24" type="primary">LOC111159507</name>
</gene>
<evidence type="ECO:0000256" key="9">
    <source>
        <dbReference type="ARBA" id="ARBA00022827"/>
    </source>
</evidence>
<dbReference type="CDD" id="cd09439">
    <property type="entry name" value="LIM_Mical"/>
    <property type="match status" value="1"/>
</dbReference>
<reference evidence="24" key="1">
    <citation type="submission" date="2025-08" db="UniProtKB">
        <authorList>
            <consortium name="RefSeq"/>
        </authorList>
    </citation>
    <scope>IDENTIFICATION</scope>
    <source>
        <tissue evidence="24">Blood</tissue>
    </source>
</reference>
<dbReference type="GO" id="GO:0071949">
    <property type="term" value="F:FAD binding"/>
    <property type="evidence" value="ECO:0007669"/>
    <property type="project" value="InterPro"/>
</dbReference>
<keyword evidence="6" id="KW-0963">Cytoplasm</keyword>
<evidence type="ECO:0000256" key="5">
    <source>
        <dbReference type="ARBA" id="ARBA00012709"/>
    </source>
</evidence>
<sequence>MGENEDEKQSQAGQVFENFVQASTCKGTLQAFNILTRHLDLDPLDHRNFYSKLKSKVTTWKAKALWYKLDKRGSHKEYKRGRSCMNTKCLIIGGGPCGLRTAIELAYLGAKVVVVEKRDTFSRNNVLHLWPFTIHDLRGLGAKKFYGKFCAGSIDHISIRQLQLILFKVALMLGVEIHVNVEFVKVLEPPEDQENQKIGWRAEFLPADHCLSDFEFDVIIGADGRRNTLEGFRRKEFRGKLAIAITANFINRNSTAEAKVEEISGVAFIFNQKFFQDLKEETGIDLENIVYYKDCTHYFVMTAKKQSLLDKGVIVNDYIDTEMLLCAENVNQDNLLSYAREAADFATNYQLPSLDFALNHYGQPDVAMFDFTSMYASENAALVRERQSHQLLVALVGDSLLEPFWPMGTGCARGFLAAFDTAWMVKNWDQGTPPLELLAERESLYRLLPQTTPENINKNFEQYTLDPGTRYPNLNSSCVRPHQVKHLYITKELHPCALERLSSVRRSMSLSRRELDIRPSKLLTWCQQQTEGYQHVEVTDLTTSWRSGLALCAIIHRFRPELINFDSLNEDDAVENNQLAFDVAEREFGIPPVTTGKEMASAQEPDKLSMVMYLSKFYELFQATPLRPVDSWGKNYGENADLSLAKSSISHNYLNLTFPRKRTPRVDTQTEDSDMNKRRRKGFNNLDEPSAYPSRGLRSSPEGSSGREVGSQNKVKSMASQLLAKFEENSRNPSLLRQESMRKVFPLNLGGSDTCYFCKKRVYVMERLSAEGHFFHRECFRCSVCASTLRLAAYAFDGDEGKFFCKPHFIHCKTNSQQRKRRAELKQQREEEGPWKEQEAPRRDTPVESSCAAAAIGTPEGSPPDEPTSPKKPKSVLEPEPSDMEGEATSLLTSEWTSVKISPGEDVVGQEMMAVRVLVTSDDSSSEAEPDCPGSEASSAQPHEKSPRWPEPPPLPEPLTRHSSLREALTRKVSPRCPEESQAVHALQRASSFQSPSPSKYQSWRRKFQSSRMPVNNKKTMSPSKEPAPLSSSSSSPPPSSPPSFSSVSVPGNALDGFSLPQVTADSLPSQVSRGHCSPSTPIFLRRARAQGVPKDMPLYLPHGQVLERAEYFMVRPGEDGLASLQPPSPAEMASDGCHEAEASLGDTSSIHRGPDPTGGTNRCLPDPEVSPRAGEDPGEKNSRPSKGEENRSELAEGKKLGLKKLVLTPEQKTKLLDWDNSIPESVSLEAGAQPVQRSAGNGRGGRVPKPVSPLQLPWTARENPPAQGRAQEKTGTPAERAPPKSPLRLIANVLRRSLDPFLPNSEGGRKASAKPESRNLPTSQPHGSTRSFSLRKTSSNKDGSQQSLGRDMASRASAFFSWGSPPARAAQPSYPSPPDLALRTHSLPNRPSKVFPAFLAPPCHKMEDVPTLLEKVSLQETSPDASRVPKGKISLFSSLRLKDKSFESSLQESKQRKDLQDLFSNPRGAGELMDSTPPLEKLAQPFNSTGLGHRVPPPSPDKDASSKHIPSRGQVTGAASSTSSSNSSSADEGFHPQPSLRSKERKTLRRRRKLERATKQLVKQEELKRLHKAQAIQRQLEEVEERQRASEIQGVRLEKALRGEADSGTQDEAQLLQEWFKLALEKNKLMRYESELLIMAQELELEDHQSRLEQKLRQKMLKEESQKDENDLNEEREIFSEMMQVIEQRDRLVDSLEEQRIKEKAEDQHFESFIFSRGCQLSRT</sequence>
<feature type="domain" description="LIM zinc-binding" evidence="21">
    <location>
        <begin position="753"/>
        <end position="815"/>
    </location>
</feature>
<dbReference type="PROSITE" id="PS50023">
    <property type="entry name" value="LIM_DOMAIN_2"/>
    <property type="match status" value="1"/>
</dbReference>
<feature type="compositionally biased region" description="Basic and acidic residues" evidence="19">
    <location>
        <begin position="824"/>
        <end position="846"/>
    </location>
</feature>
<protein>
    <recommendedName>
        <fullName evidence="5">F-actin monooxygenase</fullName>
        <ecNumber evidence="5">1.14.13.225</ecNumber>
    </recommendedName>
</protein>
<evidence type="ECO:0000256" key="14">
    <source>
        <dbReference type="ARBA" id="ARBA00023038"/>
    </source>
</evidence>
<feature type="compositionally biased region" description="Basic and acidic residues" evidence="19">
    <location>
        <begin position="1174"/>
        <end position="1200"/>
    </location>
</feature>
<evidence type="ECO:0000313" key="24">
    <source>
        <dbReference type="RefSeq" id="XP_022377738.1"/>
    </source>
</evidence>
<keyword evidence="9" id="KW-0274">FAD</keyword>
<evidence type="ECO:0000259" key="21">
    <source>
        <dbReference type="PROSITE" id="PS50023"/>
    </source>
</evidence>
<evidence type="ECO:0000256" key="6">
    <source>
        <dbReference type="ARBA" id="ARBA00022490"/>
    </source>
</evidence>
<feature type="region of interest" description="Disordered" evidence="19">
    <location>
        <begin position="918"/>
        <end position="1077"/>
    </location>
</feature>
<evidence type="ECO:0000259" key="22">
    <source>
        <dbReference type="PROSITE" id="PS51848"/>
    </source>
</evidence>
<dbReference type="Gene3D" id="3.50.50.60">
    <property type="entry name" value="FAD/NAD(P)-binding domain"/>
    <property type="match status" value="1"/>
</dbReference>
<dbReference type="PRINTS" id="PR00420">
    <property type="entry name" value="RNGMNOXGNASE"/>
</dbReference>
<dbReference type="SUPFAM" id="SSF51905">
    <property type="entry name" value="FAD/NAD(P)-binding domain"/>
    <property type="match status" value="1"/>
</dbReference>
<dbReference type="SMART" id="SM00033">
    <property type="entry name" value="CH"/>
    <property type="match status" value="1"/>
</dbReference>
<feature type="compositionally biased region" description="Polar residues" evidence="19">
    <location>
        <begin position="1320"/>
        <end position="1349"/>
    </location>
</feature>
<evidence type="ECO:0000256" key="8">
    <source>
        <dbReference type="ARBA" id="ARBA00022723"/>
    </source>
</evidence>
<evidence type="ECO:0000259" key="20">
    <source>
        <dbReference type="PROSITE" id="PS50021"/>
    </source>
</evidence>
<keyword evidence="12" id="KW-0560">Oxidoreductase</keyword>
<dbReference type="PANTHER" id="PTHR23167:SF39">
    <property type="entry name" value="[F-ACTIN]-MONOOXYGENASE MICAL2"/>
    <property type="match status" value="1"/>
</dbReference>
<dbReference type="GO" id="GO:0003779">
    <property type="term" value="F:actin binding"/>
    <property type="evidence" value="ECO:0007669"/>
    <property type="project" value="UniProtKB-KW"/>
</dbReference>
<dbReference type="Pfam" id="PF01494">
    <property type="entry name" value="FAD_binding_3"/>
    <property type="match status" value="1"/>
</dbReference>
<feature type="region of interest" description="Disordered" evidence="19">
    <location>
        <begin position="816"/>
        <end position="906"/>
    </location>
</feature>
<dbReference type="InterPro" id="IPR001715">
    <property type="entry name" value="CH_dom"/>
</dbReference>
<dbReference type="FunFam" id="3.50.50.60:FF:000004">
    <property type="entry name" value="protein-methionine sulfoxide oxidase MICAL2 isoform X1"/>
    <property type="match status" value="1"/>
</dbReference>
<dbReference type="RefSeq" id="XP_022377738.1">
    <property type="nucleotide sequence ID" value="XM_022522030.1"/>
</dbReference>
<dbReference type="Pfam" id="PF12130">
    <property type="entry name" value="bMERB_dom"/>
    <property type="match status" value="1"/>
</dbReference>
<dbReference type="PROSITE" id="PS51848">
    <property type="entry name" value="BMERB"/>
    <property type="match status" value="1"/>
</dbReference>
<feature type="compositionally biased region" description="Polar residues" evidence="19">
    <location>
        <begin position="890"/>
        <end position="900"/>
    </location>
</feature>
<feature type="domain" description="BMERB" evidence="22">
    <location>
        <begin position="1564"/>
        <end position="1713"/>
    </location>
</feature>
<keyword evidence="8 18" id="KW-0479">Metal-binding</keyword>
<evidence type="ECO:0000256" key="2">
    <source>
        <dbReference type="ARBA" id="ARBA00004123"/>
    </source>
</evidence>
<dbReference type="KEGG" id="elk:111159507"/>
<feature type="region of interest" description="Disordered" evidence="19">
    <location>
        <begin position="660"/>
        <end position="714"/>
    </location>
</feature>
<dbReference type="InterPro" id="IPR002938">
    <property type="entry name" value="FAD-bd"/>
</dbReference>
<keyword evidence="7" id="KW-0285">Flavoprotein</keyword>
<evidence type="ECO:0000256" key="4">
    <source>
        <dbReference type="ARBA" id="ARBA00008223"/>
    </source>
</evidence>
<dbReference type="OrthoDB" id="20799at2759"/>
<evidence type="ECO:0000256" key="19">
    <source>
        <dbReference type="SAM" id="MobiDB-lite"/>
    </source>
</evidence>
<feature type="region of interest" description="Disordered" evidence="19">
    <location>
        <begin position="1119"/>
        <end position="1389"/>
    </location>
</feature>
<feature type="compositionally biased region" description="Polar residues" evidence="19">
    <location>
        <begin position="989"/>
        <end position="1002"/>
    </location>
</feature>
<keyword evidence="13" id="KW-0503">Monooxygenase</keyword>
<feature type="compositionally biased region" description="Basic and acidic residues" evidence="19">
    <location>
        <begin position="1308"/>
        <end position="1318"/>
    </location>
</feature>
<dbReference type="EC" id="1.14.13.225" evidence="5"/>
<dbReference type="InterPro" id="IPR036188">
    <property type="entry name" value="FAD/NAD-bd_sf"/>
</dbReference>
<keyword evidence="23" id="KW-1185">Reference proteome</keyword>
<dbReference type="InterPro" id="IPR022735">
    <property type="entry name" value="bMERB_dom"/>
</dbReference>
<feature type="domain" description="Calponin-homology (CH)" evidence="20">
    <location>
        <begin position="516"/>
        <end position="619"/>
    </location>
</feature>
<evidence type="ECO:0000256" key="10">
    <source>
        <dbReference type="ARBA" id="ARBA00022833"/>
    </source>
</evidence>
<dbReference type="SUPFAM" id="SSF57716">
    <property type="entry name" value="Glucocorticoid receptor-like (DNA-binding domain)"/>
    <property type="match status" value="1"/>
</dbReference>
<dbReference type="PROSITE" id="PS00478">
    <property type="entry name" value="LIM_DOMAIN_1"/>
    <property type="match status" value="1"/>
</dbReference>
<keyword evidence="11" id="KW-0521">NADP</keyword>
<evidence type="ECO:0000256" key="17">
    <source>
        <dbReference type="ARBA" id="ARBA00049522"/>
    </source>
</evidence>
<feature type="compositionally biased region" description="Polar residues" evidence="19">
    <location>
        <begin position="1061"/>
        <end position="1077"/>
    </location>
</feature>
<evidence type="ECO:0000256" key="16">
    <source>
        <dbReference type="ARBA" id="ARBA00023242"/>
    </source>
</evidence>
<keyword evidence="15" id="KW-0009">Actin-binding</keyword>
<evidence type="ECO:0000256" key="7">
    <source>
        <dbReference type="ARBA" id="ARBA00022630"/>
    </source>
</evidence>
<dbReference type="PROSITE" id="PS50021">
    <property type="entry name" value="CH"/>
    <property type="match status" value="1"/>
</dbReference>
<evidence type="ECO:0000256" key="11">
    <source>
        <dbReference type="ARBA" id="ARBA00022857"/>
    </source>
</evidence>
<dbReference type="Pfam" id="PF00412">
    <property type="entry name" value="LIM"/>
    <property type="match status" value="1"/>
</dbReference>
<comment type="cofactor">
    <cofactor evidence="1">
        <name>FAD</name>
        <dbReference type="ChEBI" id="CHEBI:57692"/>
    </cofactor>
</comment>
<dbReference type="Proteomes" id="UP000248482">
    <property type="component" value="Unplaced"/>
</dbReference>
<dbReference type="Gene3D" id="1.10.418.10">
    <property type="entry name" value="Calponin-like domain"/>
    <property type="match status" value="1"/>
</dbReference>
<evidence type="ECO:0000256" key="13">
    <source>
        <dbReference type="ARBA" id="ARBA00023033"/>
    </source>
</evidence>
<feature type="compositionally biased region" description="Low complexity" evidence="19">
    <location>
        <begin position="1519"/>
        <end position="1531"/>
    </location>
</feature>
<comment type="similarity">
    <text evidence="4">Belongs to the Mical family.</text>
</comment>
<keyword evidence="16" id="KW-0539">Nucleus</keyword>
<keyword evidence="10 18" id="KW-0862">Zinc</keyword>
<feature type="region of interest" description="Disordered" evidence="19">
    <location>
        <begin position="1446"/>
        <end position="1558"/>
    </location>
</feature>
<dbReference type="SUPFAM" id="SSF47576">
    <property type="entry name" value="Calponin-homology domain, CH-domain"/>
    <property type="match status" value="1"/>
</dbReference>
<dbReference type="InterPro" id="IPR036872">
    <property type="entry name" value="CH_dom_sf"/>
</dbReference>
<name>A0A2Y9KXA4_ENHLU</name>
<dbReference type="Pfam" id="PF25413">
    <property type="entry name" value="Rossman_Mical"/>
    <property type="match status" value="1"/>
</dbReference>
<dbReference type="Gene3D" id="2.10.110.10">
    <property type="entry name" value="Cysteine Rich Protein"/>
    <property type="match status" value="1"/>
</dbReference>
<evidence type="ECO:0000256" key="1">
    <source>
        <dbReference type="ARBA" id="ARBA00001974"/>
    </source>
</evidence>
<proteinExistence type="inferred from homology"/>
<dbReference type="GO" id="GO:0046872">
    <property type="term" value="F:metal ion binding"/>
    <property type="evidence" value="ECO:0007669"/>
    <property type="project" value="UniProtKB-KW"/>
</dbReference>
<feature type="compositionally biased region" description="Polar residues" evidence="19">
    <location>
        <begin position="1010"/>
        <end position="1021"/>
    </location>
</feature>
<dbReference type="InterPro" id="IPR057494">
    <property type="entry name" value="Rossman_Mical"/>
</dbReference>
<dbReference type="PANTHER" id="PTHR23167">
    <property type="entry name" value="CALPONIN HOMOLOGY DOMAIN-CONTAINING PROTEIN DDB_G0272472-RELATED"/>
    <property type="match status" value="1"/>
</dbReference>
<feature type="compositionally biased region" description="Basic residues" evidence="19">
    <location>
        <begin position="1544"/>
        <end position="1555"/>
    </location>
</feature>
<dbReference type="InterPro" id="IPR001781">
    <property type="entry name" value="Znf_LIM"/>
</dbReference>
<dbReference type="GO" id="GO:0120501">
    <property type="term" value="F:F-actin monooxygenase activity"/>
    <property type="evidence" value="ECO:0007669"/>
    <property type="project" value="UniProtKB-EC"/>
</dbReference>
<dbReference type="SMART" id="SM00132">
    <property type="entry name" value="LIM"/>
    <property type="match status" value="1"/>
</dbReference>